<comment type="caution">
    <text evidence="1">The sequence shown here is derived from an EMBL/GenBank/DDBJ whole genome shotgun (WGS) entry which is preliminary data.</text>
</comment>
<evidence type="ECO:0000313" key="1">
    <source>
        <dbReference type="EMBL" id="SDZ96085.1"/>
    </source>
</evidence>
<dbReference type="EMBL" id="FNQH01000001">
    <property type="protein sequence ID" value="SDZ96085.1"/>
    <property type="molecule type" value="Genomic_DNA"/>
</dbReference>
<protein>
    <submittedName>
        <fullName evidence="1">Uncharacterized protein</fullName>
    </submittedName>
</protein>
<accession>A0AB37ZXF5</accession>
<gene>
    <name evidence="1" type="ORF">SAMN04488525_101729</name>
</gene>
<reference evidence="1 2" key="1">
    <citation type="submission" date="2016-10" db="EMBL/GenBank/DDBJ databases">
        <authorList>
            <person name="Varghese N."/>
            <person name="Submissions S."/>
        </authorList>
    </citation>
    <scope>NUCLEOTIDE SEQUENCE [LARGE SCALE GENOMIC DNA]</scope>
    <source>
        <strain evidence="1 2">DSM 14526</strain>
    </source>
</reference>
<organism evidence="1 2">
    <name type="scientific">Trichococcus collinsii</name>
    <dbReference type="NCBI Taxonomy" id="157076"/>
    <lineage>
        <taxon>Bacteria</taxon>
        <taxon>Bacillati</taxon>
        <taxon>Bacillota</taxon>
        <taxon>Bacilli</taxon>
        <taxon>Lactobacillales</taxon>
        <taxon>Carnobacteriaceae</taxon>
        <taxon>Trichococcus</taxon>
    </lineage>
</organism>
<dbReference type="AlphaFoldDB" id="A0AB37ZXF5"/>
<dbReference type="Proteomes" id="UP000199042">
    <property type="component" value="Unassembled WGS sequence"/>
</dbReference>
<evidence type="ECO:0000313" key="2">
    <source>
        <dbReference type="Proteomes" id="UP000199042"/>
    </source>
</evidence>
<name>A0AB37ZXF5_9LACT</name>
<sequence>MNGLNELINEHAANLEVLDCLTLESFKNLYVSLVTALVEIQEEAE</sequence>
<keyword evidence="2" id="KW-1185">Reference proteome</keyword>
<proteinExistence type="predicted"/>